<protein>
    <recommendedName>
        <fullName evidence="1 9">Nucleoprotein</fullName>
        <shortName evidence="9">NP</shortName>
        <shortName evidence="9">Protein N</shortName>
    </recommendedName>
    <alternativeName>
        <fullName evidence="8 9">Nucleocapsid protein</fullName>
    </alternativeName>
</protein>
<sequence length="439" mass="50838">MDAIDHLNLRLRHAGIDQNEELQNEDTEMEDAQEQSNVQPENVPPIINVLPTNENDAKLSQFLNQPIIPVAKRKYYKSKSKEICKKEWDDTEPGKRRSIVLHHIYDDEELIDYATVTFKAIHSKITDETVARLMVLAYNCRDQDGEFIYDEVPDELIDEENQVYAEQIPKRTKRTIDSGKEIQVDSRFKENDRFVLRDCFCFIAATYMRMFTKSAENYVQIESNLMKRFTKFYSWDFPLEDFHPSLESAQAVKNLFELSPIIKNTFYNLLYAGESTEKGKDIKAFLYITHTSYTGLHPLVLFLKCMVGLKVGSDLLAETLHSKAIEKELTDISYTIEHFVDVDSDDPKRGKRMWRFGRIFDATFLSTLQTKNCKKLTLILANLVKLVAPEGNQRVLEIAQIINASREDKELYKAYAQRAYKVLASDEFDGNYAGIQNVI</sequence>
<comment type="similarity">
    <text evidence="9">Belongs to the nucleorhabdovirus nucleocapsid protein family.</text>
</comment>
<keyword evidence="6 9" id="KW-0543">Viral nucleoprotein</keyword>
<keyword evidence="3 9" id="KW-0167">Capsid protein</keyword>
<dbReference type="GO" id="GO:0003723">
    <property type="term" value="F:RNA binding"/>
    <property type="evidence" value="ECO:0007669"/>
    <property type="project" value="UniProtKB-UniRule"/>
</dbReference>
<evidence type="ECO:0000256" key="10">
    <source>
        <dbReference type="SAM" id="MobiDB-lite"/>
    </source>
</evidence>
<keyword evidence="2 9" id="KW-1139">Helical capsid protein</keyword>
<keyword evidence="7 9" id="KW-0687">Ribonucleoprotein</keyword>
<dbReference type="GO" id="GO:0019029">
    <property type="term" value="C:helical viral capsid"/>
    <property type="evidence" value="ECO:0007669"/>
    <property type="project" value="UniProtKB-UniRule"/>
</dbReference>
<keyword evidence="4 9" id="KW-0946">Virion</keyword>
<keyword evidence="5 9" id="KW-0694">RNA-binding</keyword>
<dbReference type="GO" id="GO:0030430">
    <property type="term" value="C:host cell cytoplasm"/>
    <property type="evidence" value="ECO:0007669"/>
    <property type="project" value="UniProtKB-SubCell"/>
</dbReference>
<dbReference type="GO" id="GO:1990904">
    <property type="term" value="C:ribonucleoprotein complex"/>
    <property type="evidence" value="ECO:0007669"/>
    <property type="project" value="UniProtKB-UniRule"/>
</dbReference>
<evidence type="ECO:0000256" key="6">
    <source>
        <dbReference type="ARBA" id="ARBA00023086"/>
    </source>
</evidence>
<feature type="region of interest" description="Disordered" evidence="10">
    <location>
        <begin position="17"/>
        <end position="39"/>
    </location>
</feature>
<proteinExistence type="inferred from homology"/>
<reference evidence="11" key="1">
    <citation type="journal article" date="2022" name="bioRxiv">
        <title>Unlocking the hidden genetic diversity of varicosaviruses, the neglected plant rhabdoviruses.</title>
        <authorList>
            <person name="Bejerman N."/>
            <person name="Dietzgen R.G."/>
            <person name="Debat H."/>
        </authorList>
    </citation>
    <scope>NUCLEOTIDE SEQUENCE</scope>
</reference>
<dbReference type="EMBL" id="BK061800">
    <property type="protein sequence ID" value="DAZ90799.1"/>
    <property type="molecule type" value="Viral_cRNA"/>
</dbReference>
<evidence type="ECO:0000256" key="3">
    <source>
        <dbReference type="ARBA" id="ARBA00022561"/>
    </source>
</evidence>
<comment type="subcellular location">
    <subcellularLocation>
        <location evidence="9">Virion</location>
    </subcellularLocation>
    <subcellularLocation>
        <location evidence="9">Host cytoplasm</location>
    </subcellularLocation>
</comment>
<evidence type="ECO:0000256" key="8">
    <source>
        <dbReference type="ARBA" id="ARBA00033344"/>
    </source>
</evidence>
<evidence type="ECO:0000256" key="1">
    <source>
        <dbReference type="ARBA" id="ARBA00014389"/>
    </source>
</evidence>
<accession>A0A9N6YJ32</accession>
<evidence type="ECO:0000256" key="7">
    <source>
        <dbReference type="ARBA" id="ARBA00023274"/>
    </source>
</evidence>
<evidence type="ECO:0000256" key="2">
    <source>
        <dbReference type="ARBA" id="ARBA00022497"/>
    </source>
</evidence>
<evidence type="ECO:0000313" key="11">
    <source>
        <dbReference type="EMBL" id="DAZ90799.1"/>
    </source>
</evidence>
<dbReference type="Pfam" id="PF03216">
    <property type="entry name" value="Rhabdo_ncap_2"/>
    <property type="match status" value="1"/>
</dbReference>
<keyword evidence="9" id="KW-1035">Host cytoplasm</keyword>
<feature type="compositionally biased region" description="Acidic residues" evidence="10">
    <location>
        <begin position="18"/>
        <end position="33"/>
    </location>
</feature>
<evidence type="ECO:0000256" key="9">
    <source>
        <dbReference type="RuleBase" id="RU369108"/>
    </source>
</evidence>
<dbReference type="InterPro" id="IPR004902">
    <property type="entry name" value="Rhabdo_ncap_2"/>
</dbReference>
<comment type="subunit">
    <text evidence="9">Homomultimerizes to form the nucleocapsid. Binds to viral genomic RNA.</text>
</comment>
<evidence type="ECO:0000256" key="4">
    <source>
        <dbReference type="ARBA" id="ARBA00022844"/>
    </source>
</evidence>
<comment type="function">
    <text evidence="9">Encapsidates the genome, protecting it from nucleases. The encapsidated genomic RNA is termed the nucleocapsid (NC) and serves as template for viral transcription and replication.</text>
</comment>
<organism evidence="11">
    <name type="scientific">Raphanus virus 1</name>
    <dbReference type="NCBI Taxonomy" id="2977984"/>
    <lineage>
        <taxon>Viruses</taxon>
        <taxon>Riboviria</taxon>
        <taxon>Orthornavirae</taxon>
        <taxon>Negarnaviricota</taxon>
        <taxon>Haploviricotina</taxon>
        <taxon>Monjiviricetes</taxon>
        <taxon>Mononegavirales</taxon>
        <taxon>Rhabdoviridae</taxon>
        <taxon>Betarhabdovirinae</taxon>
        <taxon>Varicosavirus</taxon>
        <taxon>Varicosavirus raphani</taxon>
    </lineage>
</organism>
<dbReference type="GO" id="GO:0019013">
    <property type="term" value="C:viral nucleocapsid"/>
    <property type="evidence" value="ECO:0007669"/>
    <property type="project" value="UniProtKB-UniRule"/>
</dbReference>
<evidence type="ECO:0000256" key="5">
    <source>
        <dbReference type="ARBA" id="ARBA00022884"/>
    </source>
</evidence>
<name>A0A9N6YJ32_9RHAB</name>